<proteinExistence type="predicted"/>
<dbReference type="InterPro" id="IPR012340">
    <property type="entry name" value="NA-bd_OB-fold"/>
</dbReference>
<evidence type="ECO:0000313" key="1">
    <source>
        <dbReference type="EMBL" id="JAP91485.1"/>
    </source>
</evidence>
<feature type="non-terminal residue" evidence="1">
    <location>
        <position position="676"/>
    </location>
</feature>
<dbReference type="SUPFAM" id="SSF50249">
    <property type="entry name" value="Nucleic acid-binding proteins"/>
    <property type="match status" value="1"/>
</dbReference>
<gene>
    <name evidence="1" type="ORF">TPC1_16892</name>
</gene>
<feature type="non-terminal residue" evidence="1">
    <location>
        <position position="1"/>
    </location>
</feature>
<dbReference type="AlphaFoldDB" id="A0A146K6L6"/>
<organism evidence="1">
    <name type="scientific">Trepomonas sp. PC1</name>
    <dbReference type="NCBI Taxonomy" id="1076344"/>
    <lineage>
        <taxon>Eukaryota</taxon>
        <taxon>Metamonada</taxon>
        <taxon>Diplomonadida</taxon>
        <taxon>Hexamitidae</taxon>
        <taxon>Hexamitinae</taxon>
        <taxon>Trepomonas</taxon>
    </lineage>
</organism>
<accession>A0A146K6L6</accession>
<name>A0A146K6L6_9EUKA</name>
<dbReference type="EMBL" id="GDID01005121">
    <property type="protein sequence ID" value="JAP91485.1"/>
    <property type="molecule type" value="Transcribed_RNA"/>
</dbReference>
<protein>
    <submittedName>
        <fullName evidence="1">Uncharacterized protein</fullName>
    </submittedName>
</protein>
<sequence>QTQVFQSTPEQLAKILADNQILQPLCDRILFKQVTGYDLFYMTAQTFLTLLGSPIDNDLVSELESFKANIQKCQQQVRRGCIIEYESDKITICCPTMNPTIFQIHYLETNVIKVQNAQLEQGSPCELLFDHDDLVSIIVFESLEVYDYSQFLIKPKEEEENEFALDEPVEVIKPQQETVFFSQQIPTQQKLQFSSTASQPSLTKQFLCTTNAKMIGRLDFLIDFIGFIVVPKQFLSYTQQKFSEKDIQCVRNFNFKDLGLVVAVNTQLANQIQLQRGDVVEFELAPGYQYQSVGVNHLQYPLCCEKQIKKMQNLVEFEEYFKAYTDQKMTPFADNVQVADRIEKHQIREFLQHGQTYIGVVYTFYDNDSYGFIKSFGVLSQAKSYSQGFEVYFKIQQNQRQVYTPQKGDLVSFRSHWVDDKAQARDIKFIQNNTMLIKGQCIGLCPPFAVLQARETSANIDIAQNLFFVRLRQIQFQPQLGQLVSFTFDPDISSHFRAQSLQAELSTKISFSQQPSQRQLAGLPWDDFMQFNKVNVLFRFIKQFNNLQKGGKAIIFQQNEQNQQVIQALGLEISLEHVVKPVESPKQVSYLGFYSPNQKSAVLLGEKYEMELAGISEEYVFFTQQNGIGFCLSRQQCYYASAFKGKVVIKPDLYTEHQVVQCDEQAFIVLQWAQIE</sequence>
<reference evidence="1" key="1">
    <citation type="submission" date="2015-07" db="EMBL/GenBank/DDBJ databases">
        <title>Adaptation to a free-living lifestyle via gene acquisitions in the diplomonad Trepomonas sp. PC1.</title>
        <authorList>
            <person name="Xu F."/>
            <person name="Jerlstrom-Hultqvist J."/>
            <person name="Kolisko M."/>
            <person name="Simpson A.G.B."/>
            <person name="Roger A.J."/>
            <person name="Svard S.G."/>
            <person name="Andersson J.O."/>
        </authorList>
    </citation>
    <scope>NUCLEOTIDE SEQUENCE</scope>
    <source>
        <strain evidence="1">PC1</strain>
    </source>
</reference>